<dbReference type="GO" id="GO:0000026">
    <property type="term" value="F:alpha-1,2-mannosyltransferase activity"/>
    <property type="evidence" value="ECO:0007669"/>
    <property type="project" value="TreeGrafter"/>
</dbReference>
<comment type="caution">
    <text evidence="6">The sequence shown here is derived from an EMBL/GenBank/DDBJ whole genome shotgun (WGS) entry which is preliminary data.</text>
</comment>
<sequence length="457" mass="52662">MAGTPRYARYIILSLLCIFLILFFSSSSDSPRQTYKSAADLLKESQSRWGNVGSKNNPASHGTAKEVPLSDPLLKDGSHSAAPKAGTAEGAPAGGSSQVGLSNPSEPDHRVSSPNPLAHSPQTKLEPKPSGPRMNATFVTLARNSDIWEIARSIRQVEDRFNRKFNYDWVFLNDKPFDESFKTITSALVSGTTKYGQIPKEHWSFPEWIDQDKAKQVREDMAKKKIIYGDSVSYRHMCRYESGFFFRHPLMLEYEWYWRVEPSIELFCDINYDAFRFMAENGKKYSFVLSLLEYIDTIPTLWASTKKFMNTYPEHLVPGNSMKFVSDDGGETYNKCHFWSNFEIGNLNWLRSKAYIDFFTSLDKDGGFFYERWGDAPVHSIAASLMLKKEEIHFFEDIAYYHIPFTHCPADEKYREEHKCHCDPSKNFDWNGYSCTKKFYELNGMKVPEKKDDKKKP</sequence>
<feature type="chain" id="PRO_5040164432" evidence="5">
    <location>
        <begin position="29"/>
        <end position="457"/>
    </location>
</feature>
<keyword evidence="7" id="KW-1185">Reference proteome</keyword>
<dbReference type="Pfam" id="PF01793">
    <property type="entry name" value="Glyco_transf_15"/>
    <property type="match status" value="1"/>
</dbReference>
<name>A0A9P4MGJ4_9PEZI</name>
<feature type="signal peptide" evidence="5">
    <location>
        <begin position="1"/>
        <end position="28"/>
    </location>
</feature>
<feature type="region of interest" description="Disordered" evidence="4">
    <location>
        <begin position="48"/>
        <end position="135"/>
    </location>
</feature>
<evidence type="ECO:0000256" key="5">
    <source>
        <dbReference type="SAM" id="SignalP"/>
    </source>
</evidence>
<gene>
    <name evidence="6" type="ORF">K461DRAFT_271575</name>
</gene>
<dbReference type="AlphaFoldDB" id="A0A9P4MGJ4"/>
<dbReference type="GO" id="GO:0006487">
    <property type="term" value="P:protein N-linked glycosylation"/>
    <property type="evidence" value="ECO:0007669"/>
    <property type="project" value="TreeGrafter"/>
</dbReference>
<evidence type="ECO:0000256" key="3">
    <source>
        <dbReference type="ARBA" id="ARBA00022679"/>
    </source>
</evidence>
<dbReference type="InterPro" id="IPR002685">
    <property type="entry name" value="Glyco_trans_15"/>
</dbReference>
<feature type="compositionally biased region" description="Polar residues" evidence="4">
    <location>
        <begin position="112"/>
        <end position="123"/>
    </location>
</feature>
<proteinExistence type="inferred from homology"/>
<dbReference type="GO" id="GO:0005794">
    <property type="term" value="C:Golgi apparatus"/>
    <property type="evidence" value="ECO:0007669"/>
    <property type="project" value="TreeGrafter"/>
</dbReference>
<dbReference type="OrthoDB" id="439943at2759"/>
<feature type="compositionally biased region" description="Polar residues" evidence="4">
    <location>
        <begin position="48"/>
        <end position="60"/>
    </location>
</feature>
<dbReference type="PANTHER" id="PTHR31121">
    <property type="entry name" value="ALPHA-1,2 MANNOSYLTRANSFERASE KTR1"/>
    <property type="match status" value="1"/>
</dbReference>
<dbReference type="PANTHER" id="PTHR31121:SF6">
    <property type="entry name" value="ALPHA-1,2 MANNOSYLTRANSFERASE KTR1"/>
    <property type="match status" value="1"/>
</dbReference>
<dbReference type="EMBL" id="ML996092">
    <property type="protein sequence ID" value="KAF2148994.1"/>
    <property type="molecule type" value="Genomic_DNA"/>
</dbReference>
<keyword evidence="5" id="KW-0732">Signal</keyword>
<accession>A0A9P4MGJ4</accession>
<dbReference type="GO" id="GO:0006493">
    <property type="term" value="P:protein O-linked glycosylation"/>
    <property type="evidence" value="ECO:0007669"/>
    <property type="project" value="TreeGrafter"/>
</dbReference>
<evidence type="ECO:0000313" key="7">
    <source>
        <dbReference type="Proteomes" id="UP000799439"/>
    </source>
</evidence>
<dbReference type="Proteomes" id="UP000799439">
    <property type="component" value="Unassembled WGS sequence"/>
</dbReference>
<dbReference type="GO" id="GO:0000032">
    <property type="term" value="P:cell wall mannoprotein biosynthetic process"/>
    <property type="evidence" value="ECO:0007669"/>
    <property type="project" value="TreeGrafter"/>
</dbReference>
<dbReference type="InterPro" id="IPR029044">
    <property type="entry name" value="Nucleotide-diphossugar_trans"/>
</dbReference>
<evidence type="ECO:0000256" key="2">
    <source>
        <dbReference type="ARBA" id="ARBA00022676"/>
    </source>
</evidence>
<comment type="similarity">
    <text evidence="1">Belongs to the glycosyltransferase 15 family.</text>
</comment>
<dbReference type="GO" id="GO:0016020">
    <property type="term" value="C:membrane"/>
    <property type="evidence" value="ECO:0007669"/>
    <property type="project" value="InterPro"/>
</dbReference>
<feature type="compositionally biased region" description="Polar residues" evidence="4">
    <location>
        <begin position="95"/>
        <end position="105"/>
    </location>
</feature>
<dbReference type="SUPFAM" id="SSF53448">
    <property type="entry name" value="Nucleotide-diphospho-sugar transferases"/>
    <property type="match status" value="1"/>
</dbReference>
<keyword evidence="3" id="KW-0808">Transferase</keyword>
<reference evidence="6" key="1">
    <citation type="journal article" date="2020" name="Stud. Mycol.">
        <title>101 Dothideomycetes genomes: a test case for predicting lifestyles and emergence of pathogens.</title>
        <authorList>
            <person name="Haridas S."/>
            <person name="Albert R."/>
            <person name="Binder M."/>
            <person name="Bloem J."/>
            <person name="Labutti K."/>
            <person name="Salamov A."/>
            <person name="Andreopoulos B."/>
            <person name="Baker S."/>
            <person name="Barry K."/>
            <person name="Bills G."/>
            <person name="Bluhm B."/>
            <person name="Cannon C."/>
            <person name="Castanera R."/>
            <person name="Culley D."/>
            <person name="Daum C."/>
            <person name="Ezra D."/>
            <person name="Gonzalez J."/>
            <person name="Henrissat B."/>
            <person name="Kuo A."/>
            <person name="Liang C."/>
            <person name="Lipzen A."/>
            <person name="Lutzoni F."/>
            <person name="Magnuson J."/>
            <person name="Mondo S."/>
            <person name="Nolan M."/>
            <person name="Ohm R."/>
            <person name="Pangilinan J."/>
            <person name="Park H.-J."/>
            <person name="Ramirez L."/>
            <person name="Alfaro M."/>
            <person name="Sun H."/>
            <person name="Tritt A."/>
            <person name="Yoshinaga Y."/>
            <person name="Zwiers L.-H."/>
            <person name="Turgeon B."/>
            <person name="Goodwin S."/>
            <person name="Spatafora J."/>
            <person name="Crous P."/>
            <person name="Grigoriev I."/>
        </authorList>
    </citation>
    <scope>NUCLEOTIDE SEQUENCE</scope>
    <source>
        <strain evidence="6">CBS 260.36</strain>
    </source>
</reference>
<evidence type="ECO:0000256" key="1">
    <source>
        <dbReference type="ARBA" id="ARBA00007677"/>
    </source>
</evidence>
<protein>
    <submittedName>
        <fullName evidence="6">Glycosyltransferase family 15 protein</fullName>
    </submittedName>
</protein>
<keyword evidence="2" id="KW-0328">Glycosyltransferase</keyword>
<evidence type="ECO:0000256" key="4">
    <source>
        <dbReference type="SAM" id="MobiDB-lite"/>
    </source>
</evidence>
<dbReference type="Gene3D" id="3.90.550.10">
    <property type="entry name" value="Spore Coat Polysaccharide Biosynthesis Protein SpsA, Chain A"/>
    <property type="match status" value="1"/>
</dbReference>
<evidence type="ECO:0000313" key="6">
    <source>
        <dbReference type="EMBL" id="KAF2148994.1"/>
    </source>
</evidence>
<organism evidence="6 7">
    <name type="scientific">Myriangium duriaei CBS 260.36</name>
    <dbReference type="NCBI Taxonomy" id="1168546"/>
    <lineage>
        <taxon>Eukaryota</taxon>
        <taxon>Fungi</taxon>
        <taxon>Dikarya</taxon>
        <taxon>Ascomycota</taxon>
        <taxon>Pezizomycotina</taxon>
        <taxon>Dothideomycetes</taxon>
        <taxon>Dothideomycetidae</taxon>
        <taxon>Myriangiales</taxon>
        <taxon>Myriangiaceae</taxon>
        <taxon>Myriangium</taxon>
    </lineage>
</organism>
<dbReference type="FunFam" id="3.90.550.10:FF:000051">
    <property type="entry name" value="Alpha-1,2-mannosyltransferase (Ktr4)"/>
    <property type="match status" value="1"/>
</dbReference>